<dbReference type="EMBL" id="CM039428">
    <property type="protein sequence ID" value="KAI4351698.1"/>
    <property type="molecule type" value="Genomic_DNA"/>
</dbReference>
<sequence>MSHFTSLNSEEWNSRLESVNVQKYPENIGRAQGLRNRASVNESEIYMTPSTTMDSSRNSNASKEGITDMSFLTGEVNSPSKMFEPREVQLVPSLEQEDDLSMKWKRILWKSCVTFILLLVDEHWRTSCDVFPFLEQVSYSLLVFFYGMFIMVDGFNKSGIPSAMWDFVETYSRVDHANGIAVLAMVILVLSNFASNVPTGMLISNTDIESPIDLLHIWTLTCHEACSLE</sequence>
<organism evidence="1 2">
    <name type="scientific">Bauhinia variegata</name>
    <name type="common">Purple orchid tree</name>
    <name type="synonym">Phanera variegata</name>
    <dbReference type="NCBI Taxonomy" id="167791"/>
    <lineage>
        <taxon>Eukaryota</taxon>
        <taxon>Viridiplantae</taxon>
        <taxon>Streptophyta</taxon>
        <taxon>Embryophyta</taxon>
        <taxon>Tracheophyta</taxon>
        <taxon>Spermatophyta</taxon>
        <taxon>Magnoliopsida</taxon>
        <taxon>eudicotyledons</taxon>
        <taxon>Gunneridae</taxon>
        <taxon>Pentapetalae</taxon>
        <taxon>rosids</taxon>
        <taxon>fabids</taxon>
        <taxon>Fabales</taxon>
        <taxon>Fabaceae</taxon>
        <taxon>Cercidoideae</taxon>
        <taxon>Cercideae</taxon>
        <taxon>Bauhiniinae</taxon>
        <taxon>Bauhinia</taxon>
    </lineage>
</organism>
<protein>
    <submittedName>
        <fullName evidence="1">Uncharacterized protein</fullName>
    </submittedName>
</protein>
<gene>
    <name evidence="1" type="ORF">L6164_006032</name>
</gene>
<dbReference type="Proteomes" id="UP000828941">
    <property type="component" value="Chromosome 3"/>
</dbReference>
<reference evidence="1 2" key="1">
    <citation type="journal article" date="2022" name="DNA Res.">
        <title>Chromosomal-level genome assembly of the orchid tree Bauhinia variegata (Leguminosae; Cercidoideae) supports the allotetraploid origin hypothesis of Bauhinia.</title>
        <authorList>
            <person name="Zhong Y."/>
            <person name="Chen Y."/>
            <person name="Zheng D."/>
            <person name="Pang J."/>
            <person name="Liu Y."/>
            <person name="Luo S."/>
            <person name="Meng S."/>
            <person name="Qian L."/>
            <person name="Wei D."/>
            <person name="Dai S."/>
            <person name="Zhou R."/>
        </authorList>
    </citation>
    <scope>NUCLEOTIDE SEQUENCE [LARGE SCALE GENOMIC DNA]</scope>
    <source>
        <strain evidence="1">BV-YZ2020</strain>
    </source>
</reference>
<proteinExistence type="predicted"/>
<accession>A0ACB9PT45</accession>
<comment type="caution">
    <text evidence="1">The sequence shown here is derived from an EMBL/GenBank/DDBJ whole genome shotgun (WGS) entry which is preliminary data.</text>
</comment>
<keyword evidence="2" id="KW-1185">Reference proteome</keyword>
<evidence type="ECO:0000313" key="2">
    <source>
        <dbReference type="Proteomes" id="UP000828941"/>
    </source>
</evidence>
<name>A0ACB9PT45_BAUVA</name>
<evidence type="ECO:0000313" key="1">
    <source>
        <dbReference type="EMBL" id="KAI4351698.1"/>
    </source>
</evidence>